<organism evidence="3 4">
    <name type="scientific">Galleria mellonella</name>
    <name type="common">Greater wax moth</name>
    <dbReference type="NCBI Taxonomy" id="7137"/>
    <lineage>
        <taxon>Eukaryota</taxon>
        <taxon>Metazoa</taxon>
        <taxon>Ecdysozoa</taxon>
        <taxon>Arthropoda</taxon>
        <taxon>Hexapoda</taxon>
        <taxon>Insecta</taxon>
        <taxon>Pterygota</taxon>
        <taxon>Neoptera</taxon>
        <taxon>Endopterygota</taxon>
        <taxon>Lepidoptera</taxon>
        <taxon>Glossata</taxon>
        <taxon>Ditrysia</taxon>
        <taxon>Pyraloidea</taxon>
        <taxon>Pyralidae</taxon>
        <taxon>Galleriinae</taxon>
        <taxon>Galleria</taxon>
    </lineage>
</organism>
<keyword evidence="3" id="KW-1185">Reference proteome</keyword>
<accession>A0ABM3MH73</accession>
<reference evidence="4" key="1">
    <citation type="submission" date="2025-08" db="UniProtKB">
        <authorList>
            <consortium name="RefSeq"/>
        </authorList>
    </citation>
    <scope>IDENTIFICATION</scope>
    <source>
        <tissue evidence="4">Whole larvae</tissue>
    </source>
</reference>
<dbReference type="GeneID" id="113515841"/>
<evidence type="ECO:0000256" key="1">
    <source>
        <dbReference type="SAM" id="MobiDB-lite"/>
    </source>
</evidence>
<proteinExistence type="predicted"/>
<sequence length="431" mass="48193">MKFTTILLLVAASYAAELRPSRNKQKEEPQEDKRRGVEGNAGVDKRAPVLSTVAPSVTPGIEYANTKEAQQDRSPAQQIYATPVPQIAKISDVLTGQGPPFQAAIASHLYAPVSIYQPRLGSPTIYEVSAPIPSQLAYSEHKLSYQPPQNALQYTPQTQYEQTAKILPLNQVNLQPVNHQQPYQQIFVQPQPIVYNHLAQPQQIYQQLPQLNFQPRLNIPQNEILRPIQYIQTPSSPITYLRQEPQASVSIVPPQQPLLLPAQPGITYLQKNNVAQNQPNVQTVLPTAIPRQAKEAEKAPEPQQNNIQQPQQSAQTNIPYLRTQNPISYTQPTPIAFTQPQGPIAYTQPQAPVFSQPQAPRFNQQQGAVSFASFSQSQPSSIIQQKSQQQQNQQPQYQTVQYQVPQNLQSKTAATENSASQSRVFQNKYHT</sequence>
<feature type="compositionally biased region" description="Polar residues" evidence="1">
    <location>
        <begin position="408"/>
        <end position="425"/>
    </location>
</feature>
<feature type="compositionally biased region" description="Low complexity" evidence="1">
    <location>
        <begin position="364"/>
        <end position="407"/>
    </location>
</feature>
<dbReference type="RefSeq" id="XP_052750741.1">
    <property type="nucleotide sequence ID" value="XM_052894781.1"/>
</dbReference>
<name>A0ABM3MH73_GALME</name>
<gene>
    <name evidence="4" type="primary">LOC113515841</name>
</gene>
<keyword evidence="2" id="KW-0732">Signal</keyword>
<feature type="compositionally biased region" description="Polar residues" evidence="1">
    <location>
        <begin position="322"/>
        <end position="348"/>
    </location>
</feature>
<feature type="signal peptide" evidence="2">
    <location>
        <begin position="1"/>
        <end position="15"/>
    </location>
</feature>
<feature type="region of interest" description="Disordered" evidence="1">
    <location>
        <begin position="293"/>
        <end position="348"/>
    </location>
</feature>
<feature type="compositionally biased region" description="Low complexity" evidence="1">
    <location>
        <begin position="302"/>
        <end position="319"/>
    </location>
</feature>
<feature type="chain" id="PRO_5046575313" evidence="2">
    <location>
        <begin position="16"/>
        <end position="431"/>
    </location>
</feature>
<evidence type="ECO:0000256" key="2">
    <source>
        <dbReference type="SAM" id="SignalP"/>
    </source>
</evidence>
<protein>
    <submittedName>
        <fullName evidence="4">Uncharacterized protein LOC113515841</fullName>
    </submittedName>
</protein>
<feature type="region of interest" description="Disordered" evidence="1">
    <location>
        <begin position="18"/>
        <end position="49"/>
    </location>
</feature>
<feature type="compositionally biased region" description="Basic and acidic residues" evidence="1">
    <location>
        <begin position="24"/>
        <end position="47"/>
    </location>
</feature>
<dbReference type="Proteomes" id="UP001652740">
    <property type="component" value="Unplaced"/>
</dbReference>
<feature type="region of interest" description="Disordered" evidence="1">
    <location>
        <begin position="361"/>
        <end position="431"/>
    </location>
</feature>
<evidence type="ECO:0000313" key="3">
    <source>
        <dbReference type="Proteomes" id="UP001652740"/>
    </source>
</evidence>
<evidence type="ECO:0000313" key="4">
    <source>
        <dbReference type="RefSeq" id="XP_052750741.1"/>
    </source>
</evidence>